<dbReference type="PANTHER" id="PTHR34473">
    <property type="entry name" value="UPF0699 TRANSMEMBRANE PROTEIN YDBS"/>
    <property type="match status" value="1"/>
</dbReference>
<feature type="transmembrane region" description="Helical" evidence="1">
    <location>
        <begin position="49"/>
        <end position="71"/>
    </location>
</feature>
<dbReference type="InterPro" id="IPR005182">
    <property type="entry name" value="YdbS-like_PH"/>
</dbReference>
<dbReference type="HOGENOM" id="CLU_104197_3_0_9"/>
<evidence type="ECO:0000313" key="4">
    <source>
        <dbReference type="Proteomes" id="UP000001411"/>
    </source>
</evidence>
<feature type="transmembrane region" description="Helical" evidence="1">
    <location>
        <begin position="20"/>
        <end position="37"/>
    </location>
</feature>
<proteinExistence type="predicted"/>
<dbReference type="RefSeq" id="WP_002457109.1">
    <property type="nucleotide sequence ID" value="NC_004461.1"/>
</dbReference>
<feature type="domain" description="YdbS-like PH" evidence="2">
    <location>
        <begin position="74"/>
        <end position="149"/>
    </location>
</feature>
<keyword evidence="1" id="KW-0472">Membrane</keyword>
<dbReference type="Proteomes" id="UP000001411">
    <property type="component" value="Chromosome"/>
</dbReference>
<dbReference type="EMBL" id="AE015929">
    <property type="protein sequence ID" value="AAO05275.1"/>
    <property type="molecule type" value="Genomic_DNA"/>
</dbReference>
<dbReference type="AlphaFoldDB" id="A0A0H2VH66"/>
<dbReference type="KEGG" id="sep:SE_1676"/>
<evidence type="ECO:0000256" key="1">
    <source>
        <dbReference type="SAM" id="Phobius"/>
    </source>
</evidence>
<dbReference type="GeneID" id="50018223"/>
<sequence length="169" mass="19655">MKSYKYMHQNGIKVMRISGAFWTFLLVIALSILILLNELKFHFINTKNLIIGAIILTTIVCILFMIIVPWFKFKHLRYFLDDKEIHIREGIIFIDVHVIPYFRIQNIDIVEGFIMRKFQLASLSLSTAGGNSEIALIDIQEAQRLKKQIKQQKSITTNVTSLEKLNDDI</sequence>
<organism evidence="3 4">
    <name type="scientific">Staphylococcus epidermidis (strain ATCC 12228 / FDA PCI 1200)</name>
    <dbReference type="NCBI Taxonomy" id="176280"/>
    <lineage>
        <taxon>Bacteria</taxon>
        <taxon>Bacillati</taxon>
        <taxon>Bacillota</taxon>
        <taxon>Bacilli</taxon>
        <taxon>Bacillales</taxon>
        <taxon>Staphylococcaceae</taxon>
        <taxon>Staphylococcus</taxon>
    </lineage>
</organism>
<dbReference type="PANTHER" id="PTHR34473:SF2">
    <property type="entry name" value="UPF0699 TRANSMEMBRANE PROTEIN YDBT"/>
    <property type="match status" value="1"/>
</dbReference>
<dbReference type="PATRIC" id="fig|176280.10.peg.1637"/>
<dbReference type="Pfam" id="PF03703">
    <property type="entry name" value="bPH_2"/>
    <property type="match status" value="1"/>
</dbReference>
<evidence type="ECO:0000313" key="3">
    <source>
        <dbReference type="EMBL" id="AAO05275.1"/>
    </source>
</evidence>
<dbReference type="eggNOG" id="COG3402">
    <property type="taxonomic scope" value="Bacteria"/>
</dbReference>
<keyword evidence="1" id="KW-0812">Transmembrane</keyword>
<gene>
    <name evidence="3" type="ordered locus">SE_1676</name>
</gene>
<dbReference type="OrthoDB" id="1750577at2"/>
<evidence type="ECO:0000259" key="2">
    <source>
        <dbReference type="Pfam" id="PF03703"/>
    </source>
</evidence>
<protein>
    <recommendedName>
        <fullName evidence="2">YdbS-like PH domain-containing protein</fullName>
    </recommendedName>
</protein>
<accession>A0A0H2VH66</accession>
<name>A0A0H2VH66_STAES</name>
<keyword evidence="1" id="KW-1133">Transmembrane helix</keyword>
<reference evidence="3 4" key="1">
    <citation type="journal article" date="2003" name="Mol. Microbiol.">
        <title>Genome-based analysis of virulence genes in a non-biofilm-forming Staphylococcus epidermidis strain (ATCC 12228).</title>
        <authorList>
            <person name="Zhang Y.Q."/>
            <person name="Ren S.X."/>
            <person name="Li H.L."/>
            <person name="Wang Y.X."/>
            <person name="Fu G."/>
            <person name="Yang J."/>
            <person name="Qin Z.Q."/>
            <person name="Miao Y.G."/>
            <person name="Wang W.Y."/>
            <person name="Chen R.S."/>
            <person name="Shen Y."/>
            <person name="Chen Z."/>
            <person name="Yuan Z.H."/>
            <person name="Zhao G.P."/>
            <person name="Qu D."/>
            <person name="Danchin A."/>
            <person name="Wen Y.M."/>
        </authorList>
    </citation>
    <scope>NUCLEOTIDE SEQUENCE [LARGE SCALE GENOMIC DNA]</scope>
    <source>
        <strain evidence="4">ATCC 12228 / FDA PCI 1200</strain>
    </source>
</reference>